<organism evidence="1 2">
    <name type="scientific">Pseudomonas syringae pv. spinaceae</name>
    <dbReference type="NCBI Taxonomy" id="264459"/>
    <lineage>
        <taxon>Bacteria</taxon>
        <taxon>Pseudomonadati</taxon>
        <taxon>Pseudomonadota</taxon>
        <taxon>Gammaproteobacteria</taxon>
        <taxon>Pseudomonadales</taxon>
        <taxon>Pseudomonadaceae</taxon>
        <taxon>Pseudomonas</taxon>
        <taxon>Pseudomonas syringae</taxon>
    </lineage>
</organism>
<dbReference type="EMBL" id="LJRI01000211">
    <property type="protein sequence ID" value="KPZ09517.1"/>
    <property type="molecule type" value="Genomic_DNA"/>
</dbReference>
<keyword evidence="1" id="KW-0418">Kinase</keyword>
<proteinExistence type="predicted"/>
<reference evidence="1 2" key="1">
    <citation type="submission" date="2015-09" db="EMBL/GenBank/DDBJ databases">
        <title>Genome announcement of multiple Pseudomonas syringae strains.</title>
        <authorList>
            <person name="Thakur S."/>
            <person name="Wang P.W."/>
            <person name="Gong Y."/>
            <person name="Weir B.S."/>
            <person name="Guttman D.S."/>
        </authorList>
    </citation>
    <scope>NUCLEOTIDE SEQUENCE [LARGE SCALE GENOMIC DNA]</scope>
    <source>
        <strain evidence="1 2">ICMP16929</strain>
    </source>
</reference>
<sequence>MILAVKRAEPANPAQLLVRIQELKAFYGISEQCLETLLQADGFLG</sequence>
<accession>A0A0Q0E7X4</accession>
<evidence type="ECO:0000313" key="1">
    <source>
        <dbReference type="EMBL" id="KPZ09517.1"/>
    </source>
</evidence>
<evidence type="ECO:0000313" key="2">
    <source>
        <dbReference type="Proteomes" id="UP000050384"/>
    </source>
</evidence>
<protein>
    <submittedName>
        <fullName evidence="1">Glycerate kinase</fullName>
    </submittedName>
</protein>
<name>A0A0Q0E7X4_PSESX</name>
<comment type="caution">
    <text evidence="1">The sequence shown here is derived from an EMBL/GenBank/DDBJ whole genome shotgun (WGS) entry which is preliminary data.</text>
</comment>
<keyword evidence="1" id="KW-0808">Transferase</keyword>
<dbReference type="PATRIC" id="fig|264459.3.peg.2388"/>
<dbReference type="GO" id="GO:0016301">
    <property type="term" value="F:kinase activity"/>
    <property type="evidence" value="ECO:0007669"/>
    <property type="project" value="UniProtKB-KW"/>
</dbReference>
<dbReference type="Proteomes" id="UP000050384">
    <property type="component" value="Unassembled WGS sequence"/>
</dbReference>
<gene>
    <name evidence="1" type="ORF">ALO94_201279</name>
</gene>
<dbReference type="AlphaFoldDB" id="A0A0Q0E7X4"/>